<evidence type="ECO:0000256" key="2">
    <source>
        <dbReference type="ARBA" id="ARBA00022884"/>
    </source>
</evidence>
<dbReference type="InterPro" id="IPR051270">
    <property type="entry name" value="Tyrosine-tRNA_ligase_regulator"/>
</dbReference>
<feature type="compositionally biased region" description="Low complexity" evidence="4">
    <location>
        <begin position="186"/>
        <end position="196"/>
    </location>
</feature>
<feature type="compositionally biased region" description="Low complexity" evidence="4">
    <location>
        <begin position="251"/>
        <end position="274"/>
    </location>
</feature>
<dbReference type="PANTHER" id="PTHR11586">
    <property type="entry name" value="TRNA-AMINOACYLATION COFACTOR ARC1 FAMILY MEMBER"/>
    <property type="match status" value="1"/>
</dbReference>
<feature type="compositionally biased region" description="Acidic residues" evidence="4">
    <location>
        <begin position="450"/>
        <end position="459"/>
    </location>
</feature>
<gene>
    <name evidence="6" type="primary">AIMP1</name>
    <name evidence="6" type="ORF">DFQ27_007108</name>
</gene>
<feature type="compositionally biased region" description="Low complexity" evidence="4">
    <location>
        <begin position="319"/>
        <end position="332"/>
    </location>
</feature>
<sequence length="687" mass="71671">MMLGCGYILKKAPSSSACRAPGCSSSVTGFRGTLTSLHRATCQGRTRAHHHTWITGHPHRIAFNNNSTSLSSATSAGNASAACSSGSIASAGASAHAAVSSGTLMDFAGNSRFLANHLARFSTLSTVSSASSPSSSSSSPATLLSPAPSQQQQQQQQQPRQPESAQPSGSTQQGSSKAQEPSQDTGSGSVSGSSSGQTKFGTSATKASTEDKDDDAWEVNESYSGHGSGGTRGNIAPDSRKNQRQQDGAEPSLSPAPTTPDSSSSSASTGQNDTQDTHHNNNHQHGDDDDHSTLRPSLSSFKDAASIKKSWRRTSDQLSHSASSPSSSSSSSPPQPSPTPAGSTAGSTLSRSGGQSQAGQLDLSSSTLVQQMLFGDRRPPSSGTEEAEKRQGDQASKDATATAEGKDDDIHLHNKGGSHSPLQDALFSRDRRRRDEEDEDTSLSSRSGGDESDDIEDDQQLERARRDILLQSEIKTESPSLEELLDLAANNAGENTATTSTTSTTATATPLASSSATMSTSSSSSTGPVTSPKTKKETSHTNMKTGSGAGEEEEDHISKLDIRVGVVRSVERHPDAESLYVEQVDVGDGQNATEDPSTTTTSSSSTRTIVSGLVKHIPKDYLEGRAVIVVRNMKPSKLRGIASHGMLLCGMEKDSDGSVTKVELLEPAEGSQPGDKVVFEGFTDESK</sequence>
<name>A0A9P6U035_9FUNG</name>
<feature type="compositionally biased region" description="Polar residues" evidence="4">
    <location>
        <begin position="197"/>
        <end position="207"/>
    </location>
</feature>
<feature type="compositionally biased region" description="Basic and acidic residues" evidence="4">
    <location>
        <begin position="275"/>
        <end position="293"/>
    </location>
</feature>
<feature type="compositionally biased region" description="Basic and acidic residues" evidence="4">
    <location>
        <begin position="386"/>
        <end position="396"/>
    </location>
</feature>
<dbReference type="EMBL" id="JAAAJB010000547">
    <property type="protein sequence ID" value="KAG0253962.1"/>
    <property type="molecule type" value="Genomic_DNA"/>
</dbReference>
<evidence type="ECO:0000259" key="5">
    <source>
        <dbReference type="PROSITE" id="PS50886"/>
    </source>
</evidence>
<evidence type="ECO:0000256" key="3">
    <source>
        <dbReference type="PROSITE-ProRule" id="PRU00209"/>
    </source>
</evidence>
<feature type="region of interest" description="Disordered" evidence="4">
    <location>
        <begin position="578"/>
        <end position="606"/>
    </location>
</feature>
<organism evidence="6 7">
    <name type="scientific">Actinomortierella ambigua</name>
    <dbReference type="NCBI Taxonomy" id="1343610"/>
    <lineage>
        <taxon>Eukaryota</taxon>
        <taxon>Fungi</taxon>
        <taxon>Fungi incertae sedis</taxon>
        <taxon>Mucoromycota</taxon>
        <taxon>Mortierellomycotina</taxon>
        <taxon>Mortierellomycetes</taxon>
        <taxon>Mortierellales</taxon>
        <taxon>Mortierellaceae</taxon>
        <taxon>Actinomortierella</taxon>
    </lineage>
</organism>
<evidence type="ECO:0000256" key="1">
    <source>
        <dbReference type="ARBA" id="ARBA00022555"/>
    </source>
</evidence>
<evidence type="ECO:0000313" key="7">
    <source>
        <dbReference type="Proteomes" id="UP000807716"/>
    </source>
</evidence>
<dbReference type="PROSITE" id="PS50886">
    <property type="entry name" value="TRBD"/>
    <property type="match status" value="1"/>
</dbReference>
<dbReference type="GO" id="GO:0000049">
    <property type="term" value="F:tRNA binding"/>
    <property type="evidence" value="ECO:0007669"/>
    <property type="project" value="UniProtKB-UniRule"/>
</dbReference>
<evidence type="ECO:0000256" key="4">
    <source>
        <dbReference type="SAM" id="MobiDB-lite"/>
    </source>
</evidence>
<evidence type="ECO:0000313" key="6">
    <source>
        <dbReference type="EMBL" id="KAG0253962.1"/>
    </source>
</evidence>
<feature type="compositionally biased region" description="Polar residues" evidence="4">
    <location>
        <begin position="169"/>
        <end position="185"/>
    </location>
</feature>
<dbReference type="SUPFAM" id="SSF50249">
    <property type="entry name" value="Nucleic acid-binding proteins"/>
    <property type="match status" value="1"/>
</dbReference>
<dbReference type="CDD" id="cd02799">
    <property type="entry name" value="tRNA_bind_EMAP-II_like"/>
    <property type="match status" value="1"/>
</dbReference>
<feature type="domain" description="TRNA-binding" evidence="5">
    <location>
        <begin position="556"/>
        <end position="678"/>
    </location>
</feature>
<keyword evidence="2 3" id="KW-0694">RNA-binding</keyword>
<keyword evidence="1 3" id="KW-0820">tRNA-binding</keyword>
<comment type="caution">
    <text evidence="6">The sequence shown here is derived from an EMBL/GenBank/DDBJ whole genome shotgun (WGS) entry which is preliminary data.</text>
</comment>
<feature type="region of interest" description="Disordered" evidence="4">
    <location>
        <begin position="127"/>
        <end position="557"/>
    </location>
</feature>
<proteinExistence type="predicted"/>
<protein>
    <submittedName>
        <fullName evidence="6">Aminoacyl tRNA synthase complex-interacting multifunctional protein 1</fullName>
    </submittedName>
</protein>
<dbReference type="PANTHER" id="PTHR11586:SF33">
    <property type="entry name" value="AMINOACYL TRNA SYNTHASE COMPLEX-INTERACTING MULTIFUNCTIONAL PROTEIN 1"/>
    <property type="match status" value="1"/>
</dbReference>
<dbReference type="AlphaFoldDB" id="A0A9P6U035"/>
<feature type="compositionally biased region" description="Low complexity" evidence="4">
    <location>
        <begin position="127"/>
        <end position="168"/>
    </location>
</feature>
<dbReference type="Proteomes" id="UP000807716">
    <property type="component" value="Unassembled WGS sequence"/>
</dbReference>
<keyword evidence="7" id="KW-1185">Reference proteome</keyword>
<dbReference type="Pfam" id="PF01588">
    <property type="entry name" value="tRNA_bind"/>
    <property type="match status" value="1"/>
</dbReference>
<reference evidence="6" key="1">
    <citation type="journal article" date="2020" name="Fungal Divers.">
        <title>Resolving the Mortierellaceae phylogeny through synthesis of multi-gene phylogenetics and phylogenomics.</title>
        <authorList>
            <person name="Vandepol N."/>
            <person name="Liber J."/>
            <person name="Desiro A."/>
            <person name="Na H."/>
            <person name="Kennedy M."/>
            <person name="Barry K."/>
            <person name="Grigoriev I.V."/>
            <person name="Miller A.N."/>
            <person name="O'Donnell K."/>
            <person name="Stajich J.E."/>
            <person name="Bonito G."/>
        </authorList>
    </citation>
    <scope>NUCLEOTIDE SEQUENCE</scope>
    <source>
        <strain evidence="6">BC1065</strain>
    </source>
</reference>
<dbReference type="OrthoDB" id="19141at2759"/>
<dbReference type="InterPro" id="IPR012340">
    <property type="entry name" value="NA-bd_OB-fold"/>
</dbReference>
<accession>A0A9P6U035</accession>
<dbReference type="InterPro" id="IPR002547">
    <property type="entry name" value="tRNA-bd_dom"/>
</dbReference>
<feature type="compositionally biased region" description="Low complexity" evidence="4">
    <location>
        <begin position="486"/>
        <end position="532"/>
    </location>
</feature>
<feature type="compositionally biased region" description="Polar residues" evidence="4">
    <location>
        <begin position="344"/>
        <end position="370"/>
    </location>
</feature>
<feature type="compositionally biased region" description="Low complexity" evidence="4">
    <location>
        <begin position="597"/>
        <end position="606"/>
    </location>
</feature>
<dbReference type="Gene3D" id="2.40.50.140">
    <property type="entry name" value="Nucleic acid-binding proteins"/>
    <property type="match status" value="1"/>
</dbReference>